<sequence length="255" mass="27552">MKFPQLFLALSLLAFSFSGCKKDADAEPQVGKLALEMDHVVGSSTLVMNATTPNYTTPSGDHFSVSTLRYYISNIRLRKEDGSEYAQPESYYLVDAARTESKVLTLENVPAGDYTGITFTIGVDAARNTAGAQQGALAPSDMFWSWNTGYIFLKLEGRSPEAGSGAFTYHVGGFEGVNNAIRTVSPAFPTGSKLLIRADHAPEMHLKVDVMKILTGPTEVRFATFSTAHMPGAAAVKIADNYAAGMFRVDHIHAN</sequence>
<protein>
    <recommendedName>
        <fullName evidence="1">Copper-binding protein MbnP-like domain-containing protein</fullName>
    </recommendedName>
</protein>
<reference evidence="2 3" key="1">
    <citation type="submission" date="2022-04" db="EMBL/GenBank/DDBJ databases">
        <title>Hymenobacter sp. isolated from the air.</title>
        <authorList>
            <person name="Won M."/>
            <person name="Lee C.-M."/>
            <person name="Woen H.-Y."/>
            <person name="Kwon S.-W."/>
        </authorList>
    </citation>
    <scope>NUCLEOTIDE SEQUENCE [LARGE SCALE GENOMIC DNA]</scope>
    <source>
        <strain evidence="3">5116 S-27</strain>
    </source>
</reference>
<name>A0ABY4FHS6_9BACT</name>
<dbReference type="Pfam" id="PF20243">
    <property type="entry name" value="MbnP"/>
    <property type="match status" value="1"/>
</dbReference>
<dbReference type="RefSeq" id="WP_244724460.1">
    <property type="nucleotide sequence ID" value="NZ_CP095049.1"/>
</dbReference>
<dbReference type="EMBL" id="CP095049">
    <property type="protein sequence ID" value="UOQ55514.1"/>
    <property type="molecule type" value="Genomic_DNA"/>
</dbReference>
<dbReference type="InterPro" id="IPR046863">
    <property type="entry name" value="MbnP-like_dom"/>
</dbReference>
<keyword evidence="3" id="KW-1185">Reference proteome</keyword>
<feature type="domain" description="Copper-binding protein MbnP-like" evidence="1">
    <location>
        <begin position="31"/>
        <end position="223"/>
    </location>
</feature>
<evidence type="ECO:0000313" key="2">
    <source>
        <dbReference type="EMBL" id="UOQ55514.1"/>
    </source>
</evidence>
<dbReference type="Proteomes" id="UP000831785">
    <property type="component" value="Chromosome"/>
</dbReference>
<evidence type="ECO:0000259" key="1">
    <source>
        <dbReference type="Pfam" id="PF20243"/>
    </source>
</evidence>
<dbReference type="PROSITE" id="PS51257">
    <property type="entry name" value="PROKAR_LIPOPROTEIN"/>
    <property type="match status" value="1"/>
</dbReference>
<gene>
    <name evidence="2" type="ORF">MUN80_12315</name>
</gene>
<organism evidence="2 3">
    <name type="scientific">Hymenobacter cellulosivorans</name>
    <dbReference type="NCBI Taxonomy" id="2932249"/>
    <lineage>
        <taxon>Bacteria</taxon>
        <taxon>Pseudomonadati</taxon>
        <taxon>Bacteroidota</taxon>
        <taxon>Cytophagia</taxon>
        <taxon>Cytophagales</taxon>
        <taxon>Hymenobacteraceae</taxon>
        <taxon>Hymenobacter</taxon>
    </lineage>
</organism>
<evidence type="ECO:0000313" key="3">
    <source>
        <dbReference type="Proteomes" id="UP000831785"/>
    </source>
</evidence>
<proteinExistence type="predicted"/>
<accession>A0ABY4FHS6</accession>